<feature type="compositionally biased region" description="Pro residues" evidence="1">
    <location>
        <begin position="69"/>
        <end position="81"/>
    </location>
</feature>
<feature type="compositionally biased region" description="Low complexity" evidence="1">
    <location>
        <begin position="541"/>
        <end position="563"/>
    </location>
</feature>
<feature type="compositionally biased region" description="Pro residues" evidence="1">
    <location>
        <begin position="576"/>
        <end position="585"/>
    </location>
</feature>
<feature type="compositionally biased region" description="Low complexity" evidence="1">
    <location>
        <begin position="1"/>
        <end position="41"/>
    </location>
</feature>
<feature type="compositionally biased region" description="Low complexity" evidence="1">
    <location>
        <begin position="255"/>
        <end position="274"/>
    </location>
</feature>
<accession>A0AAN6G4R5</accession>
<feature type="compositionally biased region" description="Low complexity" evidence="1">
    <location>
        <begin position="49"/>
        <end position="68"/>
    </location>
</feature>
<feature type="compositionally biased region" description="Polar residues" evidence="1">
    <location>
        <begin position="942"/>
        <end position="954"/>
    </location>
</feature>
<sequence>MPHSVSRSLDLDSQLNQQQQRQQQSQTRPSTPSSTSPSTTTAILRKVKSTSSKLSTRLKTPPAASPAAPATPAPAPAPSLPLPQIQDSLAFLRLPAQLPRLSYEVLDASAAAAPHSDTTANDTAMAPTPSPYGRTGMVPAGAGPSAFGPSAHAHSQSVSYAASSSAAAYPIAASSPPSHLLPGQLAHAYNQARMAMNTHHKQRPSLPHLSSSPAVASPAPGPSSSVGRGVPRSPANSPRDANRPVRITGKPQPQPQSQPHQHSQSYAQSAHAHASNGRVSPGPNVAYTARTPPPLGASRPGTSPGVYAPNFGPTSTPGGAEPAAGASTPARHHQASFSQSALQHSHSHPQLQHQQQQQQATRPLISSVARGQPKAHSPFDSRHPSSPEGAHPVVALPLLDISPHGVHHRSPADTDFGSAPKLTPPMPRRVLADSFAAPAPSHAHQASSDHTSAAQVDKALPSAFTAPAPAKDPIDKDAAGQEDDEDEDEDDDRAAQKVPRASVAPSLLHPSQSLAAARALLPAEPDSVVTTISNPPPLPPKLAEAAAASAAAPATDLLPAAVPGSGIPSARTNSPGLPPPTPPPRGKSKPTVARKPAPVYKSSAPTSPVVSQQGGVQSAASFASAAAAEAEQQQSAPLLAADWLMPLGGSTSPSSLGLSALPSAPGAATPHAEARLLPTQTDKPLPSRNSDAPPAVPDKDSLLPSSAAKLHLRTETNELLNPATLLDFMTSAPPRSPASVDSYPYPLSLLSMKDDDGRLPPITPEQAQGAFNHPTSPSSVRHQQRQTSTDLHSTLGLDNIDMLRQFSYSTGAEDEDTAFGLEDEHRPSEVPEMSRCSSGINSPVNKFRALQPIEPAGAAAAATMARIAAGGAQAGTAELRNVGEAPASSGHQAQARDGAHILSTQAAGVPSPALAEQESPARLMPMSIEEARAKALMAANRLRQQQGSVTSSPSRHVKKARSSGDLLDFTSRQGNGVRPSTATSPTSTTGAAPLSSSAAVVSSAEGAPRQHAPAASEGKVLEHRRQLQEKQLREQQYAATALAARQEVMLAAQRAELHHLRFLVSALAARLAAAEAHMGLDLRNALGDPRVDELIRRSAVQLHQLAGQPAPEGGPTNDKFFEELAKVTSVDVGMQDPYDTARVAGDGSSGGGQPQEQRAEPVRMYTAEEPIPTPSTAPLPAEELRPTSTRSLRTSASSSQLHQLQQEQPKNIIGDTWTAIRRAKRARELAVDAARSRDTILTSTYSAQPAIYQPASIHRSGSNASSVSHRHAPSLRGLSSVEEPSTGSSSAGTRSAWTSFSTQATSFAEDGTVSQHGYGGIKGGSISGSILGRSGSLTRSASLGRSASGRAARGAPSPHQPLPAQHKTPPLSIRTHHTDRLGVHKLSTANTGLGFNEEAFVEHAGLPHQPERTPSPSYAGTDGKFRFPPSEDASLAVGQVEVGHSAVPRPGKPSLELDLLMPAITEQSEGGLSARTSMVNHSAGR</sequence>
<feature type="compositionally biased region" description="Low complexity" evidence="1">
    <location>
        <begin position="607"/>
        <end position="669"/>
    </location>
</feature>
<feature type="compositionally biased region" description="Low complexity" evidence="1">
    <location>
        <begin position="1337"/>
        <end position="1355"/>
    </location>
</feature>
<feature type="compositionally biased region" description="Low complexity" evidence="1">
    <location>
        <begin position="1279"/>
        <end position="1296"/>
    </location>
</feature>
<feature type="compositionally biased region" description="Low complexity" evidence="1">
    <location>
        <begin position="335"/>
        <end position="360"/>
    </location>
</feature>
<feature type="region of interest" description="Disordered" evidence="1">
    <location>
        <begin position="404"/>
        <end position="510"/>
    </location>
</feature>
<comment type="caution">
    <text evidence="2">The sequence shown here is derived from an EMBL/GenBank/DDBJ whole genome shotgun (WGS) entry which is preliminary data.</text>
</comment>
<feature type="compositionally biased region" description="Low complexity" evidence="1">
    <location>
        <begin position="432"/>
        <end position="450"/>
    </location>
</feature>
<feature type="compositionally biased region" description="Acidic residues" evidence="1">
    <location>
        <begin position="480"/>
        <end position="492"/>
    </location>
</feature>
<name>A0AAN6G4R5_9BASI</name>
<evidence type="ECO:0000313" key="2">
    <source>
        <dbReference type="EMBL" id="KAK0520329.1"/>
    </source>
</evidence>
<keyword evidence="3" id="KW-1185">Reference proteome</keyword>
<feature type="compositionally biased region" description="Low complexity" evidence="1">
    <location>
        <begin position="204"/>
        <end position="234"/>
    </location>
</feature>
<gene>
    <name evidence="2" type="ORF">OC842_007136</name>
</gene>
<feature type="compositionally biased region" description="Low complexity" evidence="1">
    <location>
        <begin position="979"/>
        <end position="1004"/>
    </location>
</feature>
<feature type="region of interest" description="Disordered" evidence="1">
    <location>
        <begin position="1"/>
        <end position="81"/>
    </location>
</feature>
<feature type="region of interest" description="Disordered" evidence="1">
    <location>
        <begin position="197"/>
        <end position="391"/>
    </location>
</feature>
<dbReference type="Proteomes" id="UP001176521">
    <property type="component" value="Unassembled WGS sequence"/>
</dbReference>
<feature type="compositionally biased region" description="Polar residues" evidence="1">
    <location>
        <begin position="773"/>
        <end position="789"/>
    </location>
</feature>
<proteinExistence type="predicted"/>
<reference evidence="2" key="1">
    <citation type="journal article" date="2023" name="PhytoFront">
        <title>Draft Genome Resources of Seven Strains of Tilletia horrida, Causal Agent of Kernel Smut of Rice.</title>
        <authorList>
            <person name="Khanal S."/>
            <person name="Antony Babu S."/>
            <person name="Zhou X.G."/>
        </authorList>
    </citation>
    <scope>NUCLEOTIDE SEQUENCE</scope>
    <source>
        <strain evidence="2">TX3</strain>
    </source>
</reference>
<feature type="region of interest" description="Disordered" evidence="1">
    <location>
        <begin position="1258"/>
        <end position="1296"/>
    </location>
</feature>
<evidence type="ECO:0000256" key="1">
    <source>
        <dbReference type="SAM" id="MobiDB-lite"/>
    </source>
</evidence>
<feature type="region of interest" description="Disordered" evidence="1">
    <location>
        <begin position="1169"/>
        <end position="1188"/>
    </location>
</feature>
<dbReference type="EMBL" id="JAPDMQ010000811">
    <property type="protein sequence ID" value="KAK0520329.1"/>
    <property type="molecule type" value="Genomic_DNA"/>
</dbReference>
<evidence type="ECO:0000313" key="3">
    <source>
        <dbReference type="Proteomes" id="UP001176521"/>
    </source>
</evidence>
<organism evidence="2 3">
    <name type="scientific">Tilletia horrida</name>
    <dbReference type="NCBI Taxonomy" id="155126"/>
    <lineage>
        <taxon>Eukaryota</taxon>
        <taxon>Fungi</taxon>
        <taxon>Dikarya</taxon>
        <taxon>Basidiomycota</taxon>
        <taxon>Ustilaginomycotina</taxon>
        <taxon>Exobasidiomycetes</taxon>
        <taxon>Tilletiales</taxon>
        <taxon>Tilletiaceae</taxon>
        <taxon>Tilletia</taxon>
    </lineage>
</organism>
<feature type="region of interest" description="Disordered" evidence="1">
    <location>
        <begin position="754"/>
        <end position="789"/>
    </location>
</feature>
<feature type="region of interest" description="Disordered" evidence="1">
    <location>
        <begin position="527"/>
        <end position="715"/>
    </location>
</feature>
<feature type="compositionally biased region" description="Polar residues" evidence="1">
    <location>
        <begin position="678"/>
        <end position="690"/>
    </location>
</feature>
<protein>
    <submittedName>
        <fullName evidence="2">Uncharacterized protein</fullName>
    </submittedName>
</protein>
<feature type="region of interest" description="Disordered" evidence="1">
    <location>
        <begin position="1337"/>
        <end position="1372"/>
    </location>
</feature>
<feature type="region of interest" description="Disordered" evidence="1">
    <location>
        <begin position="941"/>
        <end position="1020"/>
    </location>
</feature>
<feature type="region of interest" description="Disordered" evidence="1">
    <location>
        <begin position="1137"/>
        <end position="1162"/>
    </location>
</feature>